<evidence type="ECO:0000256" key="10">
    <source>
        <dbReference type="SAM" id="MobiDB-lite"/>
    </source>
</evidence>
<keyword evidence="5" id="KW-0547">Nucleotide-binding</keyword>
<dbReference type="Pfam" id="PF13426">
    <property type="entry name" value="PAS_9"/>
    <property type="match status" value="1"/>
</dbReference>
<dbReference type="PANTHER" id="PTHR43065:SF46">
    <property type="entry name" value="C4-DICARBOXYLATE TRANSPORT SENSOR PROTEIN DCTB"/>
    <property type="match status" value="1"/>
</dbReference>
<dbReference type="InterPro" id="IPR035965">
    <property type="entry name" value="PAS-like_dom_sf"/>
</dbReference>
<feature type="domain" description="Response regulatory" evidence="12">
    <location>
        <begin position="487"/>
        <end position="601"/>
    </location>
</feature>
<dbReference type="InterPro" id="IPR000014">
    <property type="entry name" value="PAS"/>
</dbReference>
<accession>A0A832EJ19</accession>
<comment type="catalytic activity">
    <reaction evidence="1">
        <text>ATP + protein L-histidine = ADP + protein N-phospho-L-histidine.</text>
        <dbReference type="EC" id="2.7.13.3"/>
    </reaction>
</comment>
<evidence type="ECO:0000256" key="4">
    <source>
        <dbReference type="ARBA" id="ARBA00022679"/>
    </source>
</evidence>
<comment type="caution">
    <text evidence="14">The sequence shown here is derived from an EMBL/GenBank/DDBJ whole genome shotgun (WGS) entry which is preliminary data.</text>
</comment>
<dbReference type="EMBL" id="DSTK01000019">
    <property type="protein sequence ID" value="HFK96925.1"/>
    <property type="molecule type" value="Genomic_DNA"/>
</dbReference>
<keyword evidence="3 9" id="KW-0597">Phosphoprotein</keyword>
<dbReference type="InterPro" id="IPR005467">
    <property type="entry name" value="His_kinase_dom"/>
</dbReference>
<reference evidence="14" key="1">
    <citation type="journal article" date="2020" name="mSystems">
        <title>Genome- and Community-Level Interaction Insights into Carbon Utilization and Element Cycling Functions of Hydrothermarchaeota in Hydrothermal Sediment.</title>
        <authorList>
            <person name="Zhou Z."/>
            <person name="Liu Y."/>
            <person name="Xu W."/>
            <person name="Pan J."/>
            <person name="Luo Z.H."/>
            <person name="Li M."/>
        </authorList>
    </citation>
    <scope>NUCLEOTIDE SEQUENCE [LARGE SCALE GENOMIC DNA]</scope>
    <source>
        <strain evidence="14">SpSt-456</strain>
    </source>
</reference>
<dbReference type="SUPFAM" id="SSF55785">
    <property type="entry name" value="PYP-like sensor domain (PAS domain)"/>
    <property type="match status" value="1"/>
</dbReference>
<dbReference type="SUPFAM" id="SSF55874">
    <property type="entry name" value="ATPase domain of HSP90 chaperone/DNA topoisomerase II/histidine kinase"/>
    <property type="match status" value="1"/>
</dbReference>
<dbReference type="SMART" id="SM00387">
    <property type="entry name" value="HATPase_c"/>
    <property type="match status" value="1"/>
</dbReference>
<dbReference type="EC" id="2.7.13.3" evidence="2"/>
<sequence length="602" mass="66405">MGPEKPIGDAERLTMEDPWHDRPNPKSTLSSKSETPSMPSRTKAGFELSLRGPFPDRGGSKKNASNRPPLGDETPLSSSGFSQEAWSAERSSSASDVGQDRSAGRYPGIEEDLLRRVLLEVFRRSLYGIGVLDAQGKILEANGVLASWLSKGGADTVEVNAEAFFQKPEAWRRLLLQAQHQWSVRDGEVTAVDGQGRSFPVSVTLSKIDFPEGHAPCFLLIVEDISEKKAFSQQLIRTEKLASLGTMAGGVAHDFNNILMTILGNTQLLSKELAQTDPHIRRRLKNIEQAVHDGAHVVRRLQVFTGKDRGPHEGTEKTVIHEAVHDVLELTRPRWKNALEKQGRRLEIVKELAPGICAAINSSDFREVLTNLIFNAIDAMPSGGMLRFRSYAGVDHVFLEVTDTGMGMDEETQKKIFDPFFTTKGAGNSGLGLSVCSSLIQRWGGHIAVRSVPGKGTTFTIRLPASGTAECGRETQQATPNRSERKRLLVVDDDREVLELLGDMLRLMGHQVTTEHDGRKALELLDTHVFDLILTDLGMPEVNGWDIAERAKERRPGVPVVLVSGWGAQYEDEDLSHRGVDLVCSKPLSYQKLLEILERFSG</sequence>
<feature type="domain" description="Histidine kinase" evidence="11">
    <location>
        <begin position="250"/>
        <end position="467"/>
    </location>
</feature>
<dbReference type="InterPro" id="IPR036890">
    <property type="entry name" value="HATPase_C_sf"/>
</dbReference>
<dbReference type="CDD" id="cd00130">
    <property type="entry name" value="PAS"/>
    <property type="match status" value="1"/>
</dbReference>
<dbReference type="PRINTS" id="PR00344">
    <property type="entry name" value="BCTRLSENSOR"/>
</dbReference>
<dbReference type="PROSITE" id="PS50113">
    <property type="entry name" value="PAC"/>
    <property type="match status" value="1"/>
</dbReference>
<evidence type="ECO:0000256" key="8">
    <source>
        <dbReference type="ARBA" id="ARBA00023012"/>
    </source>
</evidence>
<evidence type="ECO:0000256" key="3">
    <source>
        <dbReference type="ARBA" id="ARBA00022553"/>
    </source>
</evidence>
<protein>
    <recommendedName>
        <fullName evidence="2">histidine kinase</fullName>
        <ecNumber evidence="2">2.7.13.3</ecNumber>
    </recommendedName>
</protein>
<feature type="compositionally biased region" description="Low complexity" evidence="10">
    <location>
        <begin position="82"/>
        <end position="95"/>
    </location>
</feature>
<feature type="modified residue" description="4-aspartylphosphate" evidence="9">
    <location>
        <position position="536"/>
    </location>
</feature>
<dbReference type="SUPFAM" id="SSF52172">
    <property type="entry name" value="CheY-like"/>
    <property type="match status" value="1"/>
</dbReference>
<proteinExistence type="predicted"/>
<keyword evidence="6 14" id="KW-0418">Kinase</keyword>
<evidence type="ECO:0000259" key="13">
    <source>
        <dbReference type="PROSITE" id="PS50113"/>
    </source>
</evidence>
<evidence type="ECO:0000256" key="2">
    <source>
        <dbReference type="ARBA" id="ARBA00012438"/>
    </source>
</evidence>
<feature type="compositionally biased region" description="Polar residues" evidence="10">
    <location>
        <begin position="25"/>
        <end position="40"/>
    </location>
</feature>
<dbReference type="InterPro" id="IPR000700">
    <property type="entry name" value="PAS-assoc_C"/>
</dbReference>
<name>A0A832EJ19_9BACT</name>
<evidence type="ECO:0000256" key="7">
    <source>
        <dbReference type="ARBA" id="ARBA00022840"/>
    </source>
</evidence>
<dbReference type="Pfam" id="PF00512">
    <property type="entry name" value="HisKA"/>
    <property type="match status" value="1"/>
</dbReference>
<dbReference type="Pfam" id="PF02518">
    <property type="entry name" value="HATPase_c"/>
    <property type="match status" value="1"/>
</dbReference>
<evidence type="ECO:0000256" key="1">
    <source>
        <dbReference type="ARBA" id="ARBA00000085"/>
    </source>
</evidence>
<dbReference type="SUPFAM" id="SSF47384">
    <property type="entry name" value="Homodimeric domain of signal transducing histidine kinase"/>
    <property type="match status" value="1"/>
</dbReference>
<gene>
    <name evidence="14" type="ORF">ENS06_06315</name>
</gene>
<feature type="compositionally biased region" description="Basic and acidic residues" evidence="10">
    <location>
        <begin position="1"/>
        <end position="24"/>
    </location>
</feature>
<dbReference type="SMART" id="SM00448">
    <property type="entry name" value="REC"/>
    <property type="match status" value="1"/>
</dbReference>
<dbReference type="CDD" id="cd00082">
    <property type="entry name" value="HisKA"/>
    <property type="match status" value="1"/>
</dbReference>
<dbReference type="Gene3D" id="1.10.287.130">
    <property type="match status" value="1"/>
</dbReference>
<feature type="region of interest" description="Disordered" evidence="10">
    <location>
        <begin position="1"/>
        <end position="105"/>
    </location>
</feature>
<keyword evidence="7" id="KW-0067">ATP-binding</keyword>
<evidence type="ECO:0000313" key="14">
    <source>
        <dbReference type="EMBL" id="HFK96925.1"/>
    </source>
</evidence>
<dbReference type="InterPro" id="IPR003661">
    <property type="entry name" value="HisK_dim/P_dom"/>
</dbReference>
<dbReference type="Gene3D" id="3.30.450.20">
    <property type="entry name" value="PAS domain"/>
    <property type="match status" value="1"/>
</dbReference>
<evidence type="ECO:0000256" key="6">
    <source>
        <dbReference type="ARBA" id="ARBA00022777"/>
    </source>
</evidence>
<feature type="domain" description="PAC" evidence="13">
    <location>
        <begin position="185"/>
        <end position="237"/>
    </location>
</feature>
<evidence type="ECO:0000259" key="12">
    <source>
        <dbReference type="PROSITE" id="PS50110"/>
    </source>
</evidence>
<dbReference type="PROSITE" id="PS50109">
    <property type="entry name" value="HIS_KIN"/>
    <property type="match status" value="1"/>
</dbReference>
<dbReference type="Pfam" id="PF00072">
    <property type="entry name" value="Response_reg"/>
    <property type="match status" value="1"/>
</dbReference>
<evidence type="ECO:0000256" key="5">
    <source>
        <dbReference type="ARBA" id="ARBA00022741"/>
    </source>
</evidence>
<keyword evidence="4" id="KW-0808">Transferase</keyword>
<dbReference type="InterPro" id="IPR011006">
    <property type="entry name" value="CheY-like_superfamily"/>
</dbReference>
<evidence type="ECO:0000256" key="9">
    <source>
        <dbReference type="PROSITE-ProRule" id="PRU00169"/>
    </source>
</evidence>
<dbReference type="InterPro" id="IPR004358">
    <property type="entry name" value="Sig_transdc_His_kin-like_C"/>
</dbReference>
<dbReference type="Gene3D" id="3.30.565.10">
    <property type="entry name" value="Histidine kinase-like ATPase, C-terminal domain"/>
    <property type="match status" value="1"/>
</dbReference>
<evidence type="ECO:0000259" key="11">
    <source>
        <dbReference type="PROSITE" id="PS50109"/>
    </source>
</evidence>
<dbReference type="InterPro" id="IPR001789">
    <property type="entry name" value="Sig_transdc_resp-reg_receiver"/>
</dbReference>
<dbReference type="PROSITE" id="PS50110">
    <property type="entry name" value="RESPONSE_REGULATORY"/>
    <property type="match status" value="1"/>
</dbReference>
<dbReference type="InterPro" id="IPR036097">
    <property type="entry name" value="HisK_dim/P_sf"/>
</dbReference>
<dbReference type="GO" id="GO:0005524">
    <property type="term" value="F:ATP binding"/>
    <property type="evidence" value="ECO:0007669"/>
    <property type="project" value="UniProtKB-KW"/>
</dbReference>
<dbReference type="InterPro" id="IPR003594">
    <property type="entry name" value="HATPase_dom"/>
</dbReference>
<dbReference type="SMART" id="SM00388">
    <property type="entry name" value="HisKA"/>
    <property type="match status" value="1"/>
</dbReference>
<dbReference type="Gene3D" id="3.40.50.2300">
    <property type="match status" value="1"/>
</dbReference>
<organism evidence="14">
    <name type="scientific">Desulfacinum infernum</name>
    <dbReference type="NCBI Taxonomy" id="35837"/>
    <lineage>
        <taxon>Bacteria</taxon>
        <taxon>Pseudomonadati</taxon>
        <taxon>Thermodesulfobacteriota</taxon>
        <taxon>Syntrophobacteria</taxon>
        <taxon>Syntrophobacterales</taxon>
        <taxon>Syntrophobacteraceae</taxon>
        <taxon>Desulfacinum</taxon>
    </lineage>
</organism>
<dbReference type="GO" id="GO:0000155">
    <property type="term" value="F:phosphorelay sensor kinase activity"/>
    <property type="evidence" value="ECO:0007669"/>
    <property type="project" value="InterPro"/>
</dbReference>
<keyword evidence="8" id="KW-0902">Two-component regulatory system</keyword>
<dbReference type="AlphaFoldDB" id="A0A832EJ19"/>
<dbReference type="PANTHER" id="PTHR43065">
    <property type="entry name" value="SENSOR HISTIDINE KINASE"/>
    <property type="match status" value="1"/>
</dbReference>